<keyword evidence="3" id="KW-1185">Reference proteome</keyword>
<name>A0A6M5Z649_9BACT</name>
<reference evidence="3" key="1">
    <citation type="submission" date="2020-05" db="EMBL/GenBank/DDBJ databases">
        <title>Frigoriglobus tundricola gen. nov., sp. nov., a psychrotolerant cellulolytic planctomycete of the family Gemmataceae with two divergent copies of 16S rRNA gene.</title>
        <authorList>
            <person name="Kulichevskaya I.S."/>
            <person name="Ivanova A.A."/>
            <person name="Naumoff D.G."/>
            <person name="Beletsky A.V."/>
            <person name="Rijpstra W.I.C."/>
            <person name="Sinninghe Damste J.S."/>
            <person name="Mardanov A.V."/>
            <person name="Ravin N.V."/>
            <person name="Dedysh S.N."/>
        </authorList>
    </citation>
    <scope>NUCLEOTIDE SEQUENCE [LARGE SCALE GENOMIC DNA]</scope>
    <source>
        <strain evidence="3">PL17</strain>
    </source>
</reference>
<dbReference type="Proteomes" id="UP000503447">
    <property type="component" value="Chromosome"/>
</dbReference>
<dbReference type="EMBL" id="CP053452">
    <property type="protein sequence ID" value="QJX01165.1"/>
    <property type="molecule type" value="Genomic_DNA"/>
</dbReference>
<evidence type="ECO:0000313" key="3">
    <source>
        <dbReference type="Proteomes" id="UP000503447"/>
    </source>
</evidence>
<feature type="compositionally biased region" description="Basic and acidic residues" evidence="1">
    <location>
        <begin position="380"/>
        <end position="423"/>
    </location>
</feature>
<feature type="compositionally biased region" description="Basic residues" evidence="1">
    <location>
        <begin position="312"/>
        <end position="330"/>
    </location>
</feature>
<feature type="compositionally biased region" description="Basic residues" evidence="1">
    <location>
        <begin position="338"/>
        <end position="349"/>
    </location>
</feature>
<evidence type="ECO:0008006" key="4">
    <source>
        <dbReference type="Google" id="ProtNLM"/>
    </source>
</evidence>
<dbReference type="AlphaFoldDB" id="A0A6M5Z649"/>
<evidence type="ECO:0000256" key="1">
    <source>
        <dbReference type="SAM" id="MobiDB-lite"/>
    </source>
</evidence>
<accession>A0A6M5Z649</accession>
<protein>
    <recommendedName>
        <fullName evidence="4">Protein kinase domain-containing protein</fullName>
    </recommendedName>
</protein>
<dbReference type="KEGG" id="ftj:FTUN_8804"/>
<feature type="compositionally biased region" description="Basic and acidic residues" evidence="1">
    <location>
        <begin position="359"/>
        <end position="369"/>
    </location>
</feature>
<sequence>MSDLVYSDEKKKYLRLEAEVASGSQAKLMSVLGDDSILVKVLDPGKVPPHAAFVWDTIRAACGGITGVSQMHGVVRKRPAGEVLGYVVENVRGPVLNDFRFTDHKERVNAAWAVAATYAEMDEREVYQGDGHFGNQIVTGPPGRRVVKLIDVDSFSFATVTWPDGTEAPRHYQESGAGFGPPEFCTGAPLVHGPKTSGFVLAEIVYRILKDRHPAEVMTGTGDVVPLVETVRKKMYGRFEPEELKRRTRVAIDEGLPWDALPRDLRWLFNQTFQRGRKSGGEDSRPACKDYLESLTSFRNSYGKLFLSFRTGKRARGGRGGRGPGGRRRGRPEPAPRPRPRTPTARRPRNLGPRQKVTPHGEGHKRASDRQGAGRVDGQTGRETRGHRDEPLRVRPGVRGEVHRGADCGPRRRAARRDQERAGGRGGVHPIGPAEALVATADAIAAVRAAYLSGALAGEVLGGPPAAGATGGGAS</sequence>
<gene>
    <name evidence="2" type="ORF">FTUN_8804</name>
</gene>
<feature type="region of interest" description="Disordered" evidence="1">
    <location>
        <begin position="312"/>
        <end position="428"/>
    </location>
</feature>
<organism evidence="2 3">
    <name type="scientific">Frigoriglobus tundricola</name>
    <dbReference type="NCBI Taxonomy" id="2774151"/>
    <lineage>
        <taxon>Bacteria</taxon>
        <taxon>Pseudomonadati</taxon>
        <taxon>Planctomycetota</taxon>
        <taxon>Planctomycetia</taxon>
        <taxon>Gemmatales</taxon>
        <taxon>Gemmataceae</taxon>
        <taxon>Frigoriglobus</taxon>
    </lineage>
</organism>
<evidence type="ECO:0000313" key="2">
    <source>
        <dbReference type="EMBL" id="QJX01165.1"/>
    </source>
</evidence>
<proteinExistence type="predicted"/>